<comment type="caution">
    <text evidence="2">The sequence shown here is derived from an EMBL/GenBank/DDBJ whole genome shotgun (WGS) entry which is preliminary data.</text>
</comment>
<evidence type="ECO:0000313" key="2">
    <source>
        <dbReference type="EMBL" id="RXS93404.1"/>
    </source>
</evidence>
<dbReference type="EMBL" id="SDMK01000005">
    <property type="protein sequence ID" value="RXS93404.1"/>
    <property type="molecule type" value="Genomic_DNA"/>
</dbReference>
<gene>
    <name evidence="2" type="ORF">ESZ00_18830</name>
</gene>
<dbReference type="SUPFAM" id="SSF53300">
    <property type="entry name" value="vWA-like"/>
    <property type="match status" value="1"/>
</dbReference>
<dbReference type="NCBIfam" id="TIGR03436">
    <property type="entry name" value="acidobact_VWFA"/>
    <property type="match status" value="1"/>
</dbReference>
<sequence>MALSLFMLGAAQQQQQQQSIPDAPAPATTGLSDLKNQVTPGSGATADTKQGDQNAQQNAPQNQSSGQNSNSSQTPQPNQQDATPQQPPPQTFGNQQDQSAFLIRVPVNYIQVPVRVWDKHHHQVAGLEPEQFRIYEDGNPQNLATFSVVPEPLSVAFVIDQTLPSDIMKKVNDSLDAITGAFAPYDSMAVITYNTSPELVTTFTGMRGARLPAALQSAKRPGRDMGMPTVSGPMASGMSINGNSPDPNLAPQRGNMSGFLVAPKESHPLNDAILFAARELARQPHDRRRVIYVIGDGKDQRSKVTQKEVLKFLLTNNISVYGTLVGDSATWGVGYLDKLRLPLLPTDNVLPKYATFTGGYLNAQFSENGIQRSFADIAASLRSDYTLGYYSHAPSLSEKHHSIEVKVKVPDVDVSAKEGYYPSLANVSQ</sequence>
<evidence type="ECO:0000313" key="3">
    <source>
        <dbReference type="Proteomes" id="UP000290253"/>
    </source>
</evidence>
<dbReference type="OrthoDB" id="109949at2"/>
<reference evidence="2 3" key="1">
    <citation type="journal article" date="2016" name="Int. J. Syst. Evol. Microbiol.">
        <title>Acidipila dinghuensis sp. nov., an acidobacterium isolated from forest soil.</title>
        <authorList>
            <person name="Jiang Y.W."/>
            <person name="Wang J."/>
            <person name="Chen M.H."/>
            <person name="Lv Y.Y."/>
            <person name="Qiu L.H."/>
        </authorList>
    </citation>
    <scope>NUCLEOTIDE SEQUENCE [LARGE SCALE GENOMIC DNA]</scope>
    <source>
        <strain evidence="2 3">DHOF10</strain>
    </source>
</reference>
<accession>A0A4Q1S8U4</accession>
<dbReference type="InterPro" id="IPR017802">
    <property type="entry name" value="VWFA-rel_acidobac-type"/>
</dbReference>
<dbReference type="InterPro" id="IPR036465">
    <property type="entry name" value="vWFA_dom_sf"/>
</dbReference>
<feature type="region of interest" description="Disordered" evidence="1">
    <location>
        <begin position="1"/>
        <end position="94"/>
    </location>
</feature>
<keyword evidence="3" id="KW-1185">Reference proteome</keyword>
<dbReference type="Proteomes" id="UP000290253">
    <property type="component" value="Unassembled WGS sequence"/>
</dbReference>
<dbReference type="AlphaFoldDB" id="A0A4Q1S8U4"/>
<proteinExistence type="predicted"/>
<feature type="compositionally biased region" description="Low complexity" evidence="1">
    <location>
        <begin position="51"/>
        <end position="84"/>
    </location>
</feature>
<protein>
    <submittedName>
        <fullName evidence="2">VWA domain-containing protein</fullName>
    </submittedName>
</protein>
<dbReference type="RefSeq" id="WP_129209947.1">
    <property type="nucleotide sequence ID" value="NZ_BMGU01000002.1"/>
</dbReference>
<evidence type="ECO:0000256" key="1">
    <source>
        <dbReference type="SAM" id="MobiDB-lite"/>
    </source>
</evidence>
<feature type="compositionally biased region" description="Polar residues" evidence="1">
    <location>
        <begin position="29"/>
        <end position="48"/>
    </location>
</feature>
<dbReference type="Gene3D" id="3.40.50.410">
    <property type="entry name" value="von Willebrand factor, type A domain"/>
    <property type="match status" value="1"/>
</dbReference>
<organism evidence="2 3">
    <name type="scientific">Silvibacterium dinghuense</name>
    <dbReference type="NCBI Taxonomy" id="1560006"/>
    <lineage>
        <taxon>Bacteria</taxon>
        <taxon>Pseudomonadati</taxon>
        <taxon>Acidobacteriota</taxon>
        <taxon>Terriglobia</taxon>
        <taxon>Terriglobales</taxon>
        <taxon>Acidobacteriaceae</taxon>
        <taxon>Silvibacterium</taxon>
    </lineage>
</organism>
<name>A0A4Q1S8U4_9BACT</name>